<name>A0A481ZDH9_9VIRU</name>
<evidence type="ECO:0000313" key="1">
    <source>
        <dbReference type="EMBL" id="QBK93200.1"/>
    </source>
</evidence>
<accession>A0A481ZDH9</accession>
<sequence length="100" mass="11759">MDGITRGIFISLEKAEDFAEYLQKNYNKLITLNIDTGYRKEYYLTKDLSPLKVVCLIDLINEFIGKNRVWFVDKPLHVVNFDYDGTKYSVEVNKPFRLLS</sequence>
<protein>
    <submittedName>
        <fullName evidence="1">Zn-finger protein</fullName>
    </submittedName>
</protein>
<gene>
    <name evidence="1" type="ORF">LCPAC403_03340</name>
</gene>
<proteinExistence type="predicted"/>
<dbReference type="EMBL" id="MK500591">
    <property type="protein sequence ID" value="QBK93200.1"/>
    <property type="molecule type" value="Genomic_DNA"/>
</dbReference>
<reference evidence="1" key="1">
    <citation type="journal article" date="2019" name="MBio">
        <title>Virus Genomes from Deep Sea Sediments Expand the Ocean Megavirome and Support Independent Origins of Viral Gigantism.</title>
        <authorList>
            <person name="Backstrom D."/>
            <person name="Yutin N."/>
            <person name="Jorgensen S.L."/>
            <person name="Dharamshi J."/>
            <person name="Homa F."/>
            <person name="Zaremba-Niedwiedzka K."/>
            <person name="Spang A."/>
            <person name="Wolf Y.I."/>
            <person name="Koonin E.V."/>
            <person name="Ettema T.J."/>
        </authorList>
    </citation>
    <scope>NUCLEOTIDE SEQUENCE</scope>
</reference>
<organism evidence="1">
    <name type="scientific">Pithovirus LCPAC403</name>
    <dbReference type="NCBI Taxonomy" id="2506596"/>
    <lineage>
        <taxon>Viruses</taxon>
        <taxon>Pithoviruses</taxon>
    </lineage>
</organism>